<keyword evidence="1" id="KW-0472">Membrane</keyword>
<sequence>FQLLASLCSLALTSVSDAIDDFLSANFLTPDVFSRLQFDEQIRAQSLFVQISTANVFQNLLRLLRSTTYSNRLQTALQTSRSYLFELNVNNTASVFSWGPAFLDIRRMYCYCNLGATCFLPSTFYLPTAYAVPTYGVYRGTIRPMANVTGFVAGCYPIESVLRSTLECFFDSSCLNTVLQFFSLSINSTFHSLNHSQTRFHPQDPIERLVNELFVEDWTTIRSFSSYYAQCEPISCTYTFTRHNNVLYIITKLFGLYGGLTIALRLLVSHTIGWWRTRTNRPRHPTNVNTSKSHYYTVMY</sequence>
<gene>
    <name evidence="3" type="ORF">FNK824_LOCUS38981</name>
</gene>
<evidence type="ECO:0000256" key="2">
    <source>
        <dbReference type="SAM" id="SignalP"/>
    </source>
</evidence>
<keyword evidence="1" id="KW-0812">Transmembrane</keyword>
<evidence type="ECO:0000313" key="3">
    <source>
        <dbReference type="EMBL" id="CAF4259011.1"/>
    </source>
</evidence>
<protein>
    <submittedName>
        <fullName evidence="3">Uncharacterized protein</fullName>
    </submittedName>
</protein>
<feature type="non-terminal residue" evidence="3">
    <location>
        <position position="1"/>
    </location>
</feature>
<dbReference type="AlphaFoldDB" id="A0A820FA11"/>
<organism evidence="3 4">
    <name type="scientific">Rotaria sordida</name>
    <dbReference type="NCBI Taxonomy" id="392033"/>
    <lineage>
        <taxon>Eukaryota</taxon>
        <taxon>Metazoa</taxon>
        <taxon>Spiralia</taxon>
        <taxon>Gnathifera</taxon>
        <taxon>Rotifera</taxon>
        <taxon>Eurotatoria</taxon>
        <taxon>Bdelloidea</taxon>
        <taxon>Philodinida</taxon>
        <taxon>Philodinidae</taxon>
        <taxon>Rotaria</taxon>
    </lineage>
</organism>
<evidence type="ECO:0000313" key="4">
    <source>
        <dbReference type="Proteomes" id="UP000663874"/>
    </source>
</evidence>
<comment type="caution">
    <text evidence="3">The sequence shown here is derived from an EMBL/GenBank/DDBJ whole genome shotgun (WGS) entry which is preliminary data.</text>
</comment>
<feature type="chain" id="PRO_5032481107" evidence="2">
    <location>
        <begin position="19"/>
        <end position="300"/>
    </location>
</feature>
<dbReference type="Proteomes" id="UP000663874">
    <property type="component" value="Unassembled WGS sequence"/>
</dbReference>
<keyword evidence="2" id="KW-0732">Signal</keyword>
<proteinExistence type="predicted"/>
<reference evidence="3" key="1">
    <citation type="submission" date="2021-02" db="EMBL/GenBank/DDBJ databases">
        <authorList>
            <person name="Nowell W R."/>
        </authorList>
    </citation>
    <scope>NUCLEOTIDE SEQUENCE</scope>
</reference>
<dbReference type="EMBL" id="CAJOBE010023777">
    <property type="protein sequence ID" value="CAF4259011.1"/>
    <property type="molecule type" value="Genomic_DNA"/>
</dbReference>
<keyword evidence="1" id="KW-1133">Transmembrane helix</keyword>
<evidence type="ECO:0000256" key="1">
    <source>
        <dbReference type="SAM" id="Phobius"/>
    </source>
</evidence>
<feature type="signal peptide" evidence="2">
    <location>
        <begin position="1"/>
        <end position="18"/>
    </location>
</feature>
<accession>A0A820FA11</accession>
<name>A0A820FA11_9BILA</name>
<feature type="transmembrane region" description="Helical" evidence="1">
    <location>
        <begin position="246"/>
        <end position="268"/>
    </location>
</feature>